<name>A0AAW9REU4_9GAMM</name>
<keyword evidence="1" id="KW-0472">Membrane</keyword>
<reference evidence="4 5" key="1">
    <citation type="submission" date="2024-02" db="EMBL/GenBank/DDBJ databases">
        <title>A novel Wenzhouxiangellaceae bacterium, isolated from coastal sediments.</title>
        <authorList>
            <person name="Du Z.-J."/>
            <person name="Ye Y.-Q."/>
            <person name="Zhang X.-Y."/>
        </authorList>
    </citation>
    <scope>NUCLEOTIDE SEQUENCE [LARGE SCALE GENOMIC DNA]</scope>
    <source>
        <strain evidence="4 5">CH-27</strain>
    </source>
</reference>
<dbReference type="NCBIfam" id="TIGR04174">
    <property type="entry name" value="IPTL_CTERM"/>
    <property type="match status" value="1"/>
</dbReference>
<dbReference type="Pfam" id="PF18203">
    <property type="entry name" value="IPTL-CTERM"/>
    <property type="match status" value="1"/>
</dbReference>
<dbReference type="RefSeq" id="WP_354694639.1">
    <property type="nucleotide sequence ID" value="NZ_JAZHOG010000004.1"/>
</dbReference>
<evidence type="ECO:0000256" key="2">
    <source>
        <dbReference type="SAM" id="SignalP"/>
    </source>
</evidence>
<keyword evidence="1" id="KW-1133">Transmembrane helix</keyword>
<evidence type="ECO:0000256" key="1">
    <source>
        <dbReference type="SAM" id="Phobius"/>
    </source>
</evidence>
<feature type="signal peptide" evidence="2">
    <location>
        <begin position="1"/>
        <end position="35"/>
    </location>
</feature>
<dbReference type="EMBL" id="JAZHOG010000004">
    <property type="protein sequence ID" value="MEJ8567313.1"/>
    <property type="molecule type" value="Genomic_DNA"/>
</dbReference>
<keyword evidence="1" id="KW-0812">Transmembrane</keyword>
<organism evidence="4 5">
    <name type="scientific">Elongatibacter sediminis</name>
    <dbReference type="NCBI Taxonomy" id="3119006"/>
    <lineage>
        <taxon>Bacteria</taxon>
        <taxon>Pseudomonadati</taxon>
        <taxon>Pseudomonadota</taxon>
        <taxon>Gammaproteobacteria</taxon>
        <taxon>Chromatiales</taxon>
        <taxon>Wenzhouxiangellaceae</taxon>
        <taxon>Elongatibacter</taxon>
    </lineage>
</organism>
<keyword evidence="5" id="KW-1185">Reference proteome</keyword>
<comment type="caution">
    <text evidence="4">The sequence shown here is derived from an EMBL/GenBank/DDBJ whole genome shotgun (WGS) entry which is preliminary data.</text>
</comment>
<sequence length="281" mass="30526">MASATYTYDKEIYMTCKRAIALMFALLLLPGLALAQTQTRATFYVNKDFTDNNPGEVAVTITCNTGLPLEQTKMIKESPEHVKFVVVDFDSGELDCSVVEGSLSGYAATYDASGSDSAYEDDLVDNPGCHFDDVVDADENFCVVTNEPEPVTITVTKEWIYANNNGNEISDSFNLDLDCDENIEIIGSDDWDSNGNGSHDFSVRPTWEGGTCDIDEDVYDSAIESDDSGCQNLTVGIGQGDSCTVTNTVFYEGIPTLSHYGLAILALLMAGVGFVGFRRFV</sequence>
<dbReference type="InterPro" id="IPR026442">
    <property type="entry name" value="IPTL_CTERM"/>
</dbReference>
<feature type="chain" id="PRO_5043477344" evidence="2">
    <location>
        <begin position="36"/>
        <end position="281"/>
    </location>
</feature>
<gene>
    <name evidence="4" type="ORF">V3330_06710</name>
</gene>
<proteinExistence type="predicted"/>
<keyword evidence="2" id="KW-0732">Signal</keyword>
<evidence type="ECO:0000313" key="5">
    <source>
        <dbReference type="Proteomes" id="UP001359886"/>
    </source>
</evidence>
<accession>A0AAW9REU4</accession>
<feature type="transmembrane region" description="Helical" evidence="1">
    <location>
        <begin position="257"/>
        <end position="277"/>
    </location>
</feature>
<dbReference type="Proteomes" id="UP001359886">
    <property type="component" value="Unassembled WGS sequence"/>
</dbReference>
<feature type="domain" description="IPTL-CTERM protein sorting" evidence="3">
    <location>
        <begin position="254"/>
        <end position="279"/>
    </location>
</feature>
<evidence type="ECO:0000259" key="3">
    <source>
        <dbReference type="Pfam" id="PF18203"/>
    </source>
</evidence>
<dbReference type="AlphaFoldDB" id="A0AAW9REU4"/>
<evidence type="ECO:0000313" key="4">
    <source>
        <dbReference type="EMBL" id="MEJ8567313.1"/>
    </source>
</evidence>
<protein>
    <submittedName>
        <fullName evidence="4">IPTL-CTERM sorting domain-containing protein</fullName>
    </submittedName>
</protein>